<name>A0A2Z7AZH3_9LAMI</name>
<sequence>MFSKEEYDVWKIRMQAHLAEQGDDMCKKKEMKMEFCLLHDIVAKALCAKAGSFDMASSEKFDLMVATSVGLELEQPSSGENPTQFEGPSINNEDHVNNHGSNPISEDNDTDHQVLRPSNFQMILYTGDSKEDTHISFLEDSDYSQASAHQIFISSPPASPHIGSKLEESVDSRLGYMDSKLEQMLNPQSFMKHKIGTSSWLSWLISSKRLVMPKMGKVAKVVVERGKDLEDKVKVQAVQEEKDQARAIEGVAFQSAQLDYLKNLQRKTQTKAAQKQGNKRGHTSVRRELIKQQFIKHAIFQVMICMRVPKNIGNQGQQLSWQLKSQWILNTTHSQSAGGNHQSVIFRCDNQPIIKAQWYSGATAQPASTSMIALDLSGVTTQQADHNAISILASIKFRLNMHAYYENKSTTPCCPTSSRRTQPKLLVTTCSTIHLNSSKISSNKRELGDTNSTSSSQHLKHDNHLLTKRKTLTKAYPEAQSELGKLSTGNREDARTCNYFTLLQHVDLKLKTGINRRSIGRRTQRHQPCSKRWRKSTAISRNRVR</sequence>
<proteinExistence type="predicted"/>
<feature type="compositionally biased region" description="Basic residues" evidence="1">
    <location>
        <begin position="519"/>
        <end position="535"/>
    </location>
</feature>
<feature type="compositionally biased region" description="Polar residues" evidence="1">
    <location>
        <begin position="75"/>
        <end position="91"/>
    </location>
</feature>
<accession>A0A2Z7AZH3</accession>
<dbReference type="Proteomes" id="UP000250235">
    <property type="component" value="Unassembled WGS sequence"/>
</dbReference>
<organism evidence="2 3">
    <name type="scientific">Dorcoceras hygrometricum</name>
    <dbReference type="NCBI Taxonomy" id="472368"/>
    <lineage>
        <taxon>Eukaryota</taxon>
        <taxon>Viridiplantae</taxon>
        <taxon>Streptophyta</taxon>
        <taxon>Embryophyta</taxon>
        <taxon>Tracheophyta</taxon>
        <taxon>Spermatophyta</taxon>
        <taxon>Magnoliopsida</taxon>
        <taxon>eudicotyledons</taxon>
        <taxon>Gunneridae</taxon>
        <taxon>Pentapetalae</taxon>
        <taxon>asterids</taxon>
        <taxon>lamiids</taxon>
        <taxon>Lamiales</taxon>
        <taxon>Gesneriaceae</taxon>
        <taxon>Didymocarpoideae</taxon>
        <taxon>Trichosporeae</taxon>
        <taxon>Loxocarpinae</taxon>
        <taxon>Dorcoceras</taxon>
    </lineage>
</organism>
<keyword evidence="3" id="KW-1185">Reference proteome</keyword>
<feature type="region of interest" description="Disordered" evidence="1">
    <location>
        <begin position="519"/>
        <end position="545"/>
    </location>
</feature>
<evidence type="ECO:0000256" key="1">
    <source>
        <dbReference type="SAM" id="MobiDB-lite"/>
    </source>
</evidence>
<evidence type="ECO:0000313" key="2">
    <source>
        <dbReference type="EMBL" id="KZV27294.1"/>
    </source>
</evidence>
<gene>
    <name evidence="2" type="ORF">F511_23203</name>
</gene>
<dbReference type="EMBL" id="KV010641">
    <property type="protein sequence ID" value="KZV27294.1"/>
    <property type="molecule type" value="Genomic_DNA"/>
</dbReference>
<dbReference type="AlphaFoldDB" id="A0A2Z7AZH3"/>
<feature type="region of interest" description="Disordered" evidence="1">
    <location>
        <begin position="441"/>
        <end position="464"/>
    </location>
</feature>
<feature type="region of interest" description="Disordered" evidence="1">
    <location>
        <begin position="74"/>
        <end position="109"/>
    </location>
</feature>
<reference evidence="2 3" key="1">
    <citation type="journal article" date="2015" name="Proc. Natl. Acad. Sci. U.S.A.">
        <title>The resurrection genome of Boea hygrometrica: A blueprint for survival of dehydration.</title>
        <authorList>
            <person name="Xiao L."/>
            <person name="Yang G."/>
            <person name="Zhang L."/>
            <person name="Yang X."/>
            <person name="Zhao S."/>
            <person name="Ji Z."/>
            <person name="Zhou Q."/>
            <person name="Hu M."/>
            <person name="Wang Y."/>
            <person name="Chen M."/>
            <person name="Xu Y."/>
            <person name="Jin H."/>
            <person name="Xiao X."/>
            <person name="Hu G."/>
            <person name="Bao F."/>
            <person name="Hu Y."/>
            <person name="Wan P."/>
            <person name="Li L."/>
            <person name="Deng X."/>
            <person name="Kuang T."/>
            <person name="Xiang C."/>
            <person name="Zhu J.K."/>
            <person name="Oliver M.J."/>
            <person name="He Y."/>
        </authorList>
    </citation>
    <scope>NUCLEOTIDE SEQUENCE [LARGE SCALE GENOMIC DNA]</scope>
    <source>
        <strain evidence="3">cv. XS01</strain>
    </source>
</reference>
<protein>
    <submittedName>
        <fullName evidence="2">Uncharacterized protein</fullName>
    </submittedName>
</protein>
<evidence type="ECO:0000313" key="3">
    <source>
        <dbReference type="Proteomes" id="UP000250235"/>
    </source>
</evidence>